<dbReference type="OrthoDB" id="5986784at2"/>
<evidence type="ECO:0000256" key="1">
    <source>
        <dbReference type="SAM" id="Phobius"/>
    </source>
</evidence>
<protein>
    <submittedName>
        <fullName evidence="2">Uncharacterized protein</fullName>
    </submittedName>
</protein>
<keyword evidence="3" id="KW-1185">Reference proteome</keyword>
<evidence type="ECO:0000313" key="3">
    <source>
        <dbReference type="Proteomes" id="UP000008888"/>
    </source>
</evidence>
<gene>
    <name evidence="2" type="ordered locus">Metme_4000</name>
</gene>
<dbReference type="AlphaFoldDB" id="F9ZZG0"/>
<feature type="transmembrane region" description="Helical" evidence="1">
    <location>
        <begin position="111"/>
        <end position="134"/>
    </location>
</feature>
<sequence>MAKSTIDEQIEKWKKTREKGRKSYVIKSWVIPFGFILPVITVFSSTKGIPIKHWGIFVAVFEPLLIGFTVFAGFSSWKYWEKRYERWVNEKKGGPTNLPGTRLPFEKHAQLIVGIYSIPVFVLNLLVFFVAVFVGRNIEAIQPYFAVYSITFFIVFIISFLPILNVMVFVKNPICGHGILSNPDHLHRHPEAEGNYWTNAFKIMKKQPFMCLDCADIYVIEKTGQLVEIIKNDNKI</sequence>
<feature type="transmembrane region" description="Helical" evidence="1">
    <location>
        <begin position="24"/>
        <end position="44"/>
    </location>
</feature>
<dbReference type="HOGENOM" id="CLU_1174321_0_0_6"/>
<keyword evidence="1" id="KW-1133">Transmembrane helix</keyword>
<evidence type="ECO:0000313" key="2">
    <source>
        <dbReference type="EMBL" id="AEG02353.1"/>
    </source>
</evidence>
<name>F9ZZG0_METMM</name>
<dbReference type="KEGG" id="mmt:Metme_4000"/>
<reference key="2">
    <citation type="submission" date="2011-05" db="EMBL/GenBank/DDBJ databases">
        <title>Complete genome sequence of the aerobic marine methanotroph Methylomonas methanica MC09.</title>
        <authorList>
            <person name="Boden R."/>
            <person name="Cunliffe M."/>
            <person name="Scanlan J."/>
            <person name="Moussard H."/>
            <person name="Kits K.D."/>
            <person name="Klotz M."/>
            <person name="Jetten M."/>
            <person name="Vuilleumier S."/>
            <person name="Han J."/>
            <person name="Peters L."/>
            <person name="Mikhailova N."/>
            <person name="Teshima H."/>
            <person name="Tapia R."/>
            <person name="Kyrpides N."/>
            <person name="Ivanova N."/>
            <person name="Pagani I."/>
            <person name="Cheng J.-F."/>
            <person name="Goodwin L."/>
            <person name="Han C."/>
            <person name="Hauser L."/>
            <person name="Land M."/>
            <person name="Lapidus A."/>
            <person name="Lucas S."/>
            <person name="Pitluck S."/>
            <person name="Woyke T."/>
            <person name="Stein L.Y."/>
            <person name="Murrell C."/>
        </authorList>
    </citation>
    <scope>NUCLEOTIDE SEQUENCE</scope>
    <source>
        <strain>MC09</strain>
    </source>
</reference>
<feature type="transmembrane region" description="Helical" evidence="1">
    <location>
        <begin position="56"/>
        <end position="77"/>
    </location>
</feature>
<dbReference type="EMBL" id="CP002738">
    <property type="protein sequence ID" value="AEG02353.1"/>
    <property type="molecule type" value="Genomic_DNA"/>
</dbReference>
<accession>F9ZZG0</accession>
<dbReference type="RefSeq" id="WP_013820569.1">
    <property type="nucleotide sequence ID" value="NC_015572.1"/>
</dbReference>
<reference evidence="2 3" key="1">
    <citation type="journal article" date="2011" name="J. Bacteriol.">
        <title>Complete Genome Sequence of the Aerobic Marine Methanotroph Methylomonas methanica MC09.</title>
        <authorList>
            <person name="Boden R."/>
            <person name="Cunliffe M."/>
            <person name="Scanlan J."/>
            <person name="Moussard H."/>
            <person name="Kits K.D."/>
            <person name="Klotz M.G."/>
            <person name="Jetten M.S."/>
            <person name="Vuilleumier S."/>
            <person name="Han J."/>
            <person name="Peters L."/>
            <person name="Mikhailova N."/>
            <person name="Teshima H."/>
            <person name="Tapia R."/>
            <person name="Kyrpides N."/>
            <person name="Ivanova N."/>
            <person name="Pagani I."/>
            <person name="Cheng J.F."/>
            <person name="Goodwin L."/>
            <person name="Han C."/>
            <person name="Hauser L."/>
            <person name="Land M.L."/>
            <person name="Lapidus A."/>
            <person name="Lucas S."/>
            <person name="Pitluck S."/>
            <person name="Woyke T."/>
            <person name="Stein L."/>
            <person name="Murrell J.C."/>
        </authorList>
    </citation>
    <scope>NUCLEOTIDE SEQUENCE [LARGE SCALE GENOMIC DNA]</scope>
    <source>
        <strain evidence="2 3">MC09</strain>
    </source>
</reference>
<organism evidence="2 3">
    <name type="scientific">Methylomonas methanica (strain DSM 25384 / MC09)</name>
    <dbReference type="NCBI Taxonomy" id="857087"/>
    <lineage>
        <taxon>Bacteria</taxon>
        <taxon>Pseudomonadati</taxon>
        <taxon>Pseudomonadota</taxon>
        <taxon>Gammaproteobacteria</taxon>
        <taxon>Methylococcales</taxon>
        <taxon>Methylococcaceae</taxon>
        <taxon>Methylomonas</taxon>
    </lineage>
</organism>
<feature type="transmembrane region" description="Helical" evidence="1">
    <location>
        <begin position="146"/>
        <end position="170"/>
    </location>
</feature>
<keyword evidence="1" id="KW-0472">Membrane</keyword>
<dbReference type="Proteomes" id="UP000008888">
    <property type="component" value="Chromosome"/>
</dbReference>
<reference evidence="3" key="3">
    <citation type="submission" date="2011-05" db="EMBL/GenBank/DDBJ databases">
        <title>Complete sequence of Methylomonas methanica MC09.</title>
        <authorList>
            <consortium name="US DOE Joint Genome Institute"/>
            <person name="Lucas S."/>
            <person name="Han J."/>
            <person name="Lapidus A."/>
            <person name="Cheng J.-F."/>
            <person name="Goodwin L."/>
            <person name="Pitluck S."/>
            <person name="Peters L."/>
            <person name="Mikhailova N."/>
            <person name="Teshima H."/>
            <person name="Han C."/>
            <person name="Tapia R."/>
            <person name="Land M."/>
            <person name="Hauser L."/>
            <person name="Kyrpides N."/>
            <person name="Ivanova N."/>
            <person name="Pagani I."/>
            <person name="Stein L."/>
            <person name="Woyke T."/>
        </authorList>
    </citation>
    <scope>NUCLEOTIDE SEQUENCE [LARGE SCALE GENOMIC DNA]</scope>
    <source>
        <strain evidence="3">MC09</strain>
    </source>
</reference>
<keyword evidence="1" id="KW-0812">Transmembrane</keyword>
<proteinExistence type="predicted"/>